<dbReference type="CDD" id="cd01741">
    <property type="entry name" value="GATase1_1"/>
    <property type="match status" value="1"/>
</dbReference>
<proteinExistence type="predicted"/>
<evidence type="ECO:0000259" key="1">
    <source>
        <dbReference type="Pfam" id="PF00117"/>
    </source>
</evidence>
<dbReference type="Pfam" id="PF00117">
    <property type="entry name" value="GATase"/>
    <property type="match status" value="1"/>
</dbReference>
<dbReference type="SUPFAM" id="SSF52317">
    <property type="entry name" value="Class I glutamine amidotransferase-like"/>
    <property type="match status" value="1"/>
</dbReference>
<accession>A0A5J6Z9I2</accession>
<name>A0A5J6Z9I2_9CORY</name>
<dbReference type="KEGG" id="cuo:CUROG_04970"/>
<feature type="domain" description="Glutamine amidotransferase" evidence="1">
    <location>
        <begin position="49"/>
        <end position="191"/>
    </location>
</feature>
<dbReference type="PROSITE" id="PS51273">
    <property type="entry name" value="GATASE_TYPE_1"/>
    <property type="match status" value="1"/>
</dbReference>
<protein>
    <submittedName>
        <fullName evidence="2">GMP synthase [glutamine-hydrolyzing]</fullName>
        <ecNumber evidence="2">6.3.5.2</ecNumber>
    </submittedName>
</protein>
<dbReference type="Proteomes" id="UP000326711">
    <property type="component" value="Chromosome"/>
</dbReference>
<dbReference type="RefSeq" id="WP_151902736.1">
    <property type="nucleotide sequence ID" value="NZ_CP045032.1"/>
</dbReference>
<keyword evidence="2" id="KW-0436">Ligase</keyword>
<dbReference type="NCBIfam" id="NF005743">
    <property type="entry name" value="PRK07567.1"/>
    <property type="match status" value="1"/>
</dbReference>
<dbReference type="GO" id="GO:0005829">
    <property type="term" value="C:cytosol"/>
    <property type="evidence" value="ECO:0007669"/>
    <property type="project" value="TreeGrafter"/>
</dbReference>
<evidence type="ECO:0000313" key="2">
    <source>
        <dbReference type="EMBL" id="QFQ02365.1"/>
    </source>
</evidence>
<dbReference type="PANTHER" id="PTHR42695">
    <property type="entry name" value="GLUTAMINE AMIDOTRANSFERASE YLR126C-RELATED"/>
    <property type="match status" value="1"/>
</dbReference>
<dbReference type="InterPro" id="IPR017926">
    <property type="entry name" value="GATASE"/>
</dbReference>
<dbReference type="InterPro" id="IPR029062">
    <property type="entry name" value="Class_I_gatase-like"/>
</dbReference>
<sequence>MKFILLSPRRGEDVIAAEYDDFLTFTGLRPDQLEARVLDEADSELGDFTGVTGVFIGGSPFTITSPVDDVWQPAVSRRLADFVKDTLEHRRFPIFAACYGTSMLAHYLGGRVGQTHSEEPGPSRVILTEEASRDPLVRDLPSEFLGMSGHKDSVEQLPPEAVLLATGPTCPVQMYRLGSNVWVSQFHPEMDGARILKRLSFYEDDGYYEEGRAEEVHAQLLGHDTRVSNSLLHRFVEHAASLCAAA</sequence>
<dbReference type="Gene3D" id="3.40.50.880">
    <property type="match status" value="1"/>
</dbReference>
<keyword evidence="3" id="KW-1185">Reference proteome</keyword>
<evidence type="ECO:0000313" key="3">
    <source>
        <dbReference type="Proteomes" id="UP000326711"/>
    </source>
</evidence>
<gene>
    <name evidence="2" type="primary">guaA2</name>
    <name evidence="2" type="ORF">CUROG_04970</name>
</gene>
<dbReference type="EMBL" id="CP045032">
    <property type="protein sequence ID" value="QFQ02365.1"/>
    <property type="molecule type" value="Genomic_DNA"/>
</dbReference>
<reference evidence="3" key="1">
    <citation type="submission" date="2019-10" db="EMBL/GenBank/DDBJ databases">
        <title>Complete genome sequence of Corynebacterium urogenitalis DSM 108747, isolated from the genital tract of a cow.</title>
        <authorList>
            <person name="Ruckert C."/>
            <person name="Ballas P."/>
            <person name="Wagener K."/>
            <person name="Drillich M."/>
            <person name="Kaempfer P."/>
            <person name="Busse H.-J."/>
            <person name="Ehling-Schulz M."/>
        </authorList>
    </citation>
    <scope>NUCLEOTIDE SEQUENCE [LARGE SCALE GENOMIC DNA]</scope>
    <source>
        <strain evidence="3">LMM 1652</strain>
    </source>
</reference>
<dbReference type="AlphaFoldDB" id="A0A5J6Z9I2"/>
<dbReference type="GO" id="GO:0003922">
    <property type="term" value="F:GMP synthase (glutamine-hydrolyzing) activity"/>
    <property type="evidence" value="ECO:0007669"/>
    <property type="project" value="UniProtKB-EC"/>
</dbReference>
<dbReference type="PANTHER" id="PTHR42695:SF5">
    <property type="entry name" value="GLUTAMINE AMIDOTRANSFERASE YLR126C-RELATED"/>
    <property type="match status" value="1"/>
</dbReference>
<dbReference type="InterPro" id="IPR044992">
    <property type="entry name" value="ChyE-like"/>
</dbReference>
<organism evidence="2 3">
    <name type="scientific">Corynebacterium urogenitale</name>
    <dbReference type="NCBI Taxonomy" id="2487892"/>
    <lineage>
        <taxon>Bacteria</taxon>
        <taxon>Bacillati</taxon>
        <taxon>Actinomycetota</taxon>
        <taxon>Actinomycetes</taxon>
        <taxon>Mycobacteriales</taxon>
        <taxon>Corynebacteriaceae</taxon>
        <taxon>Corynebacterium</taxon>
    </lineage>
</organism>
<dbReference type="EC" id="6.3.5.2" evidence="2"/>
<dbReference type="OrthoDB" id="5196541at2"/>